<dbReference type="InterPro" id="IPR001606">
    <property type="entry name" value="ARID_dom"/>
</dbReference>
<dbReference type="CDD" id="cd15604">
    <property type="entry name" value="PHD1_KDM5C_5D"/>
    <property type="match status" value="1"/>
</dbReference>
<evidence type="ECO:0000256" key="6">
    <source>
        <dbReference type="ARBA" id="ARBA00022737"/>
    </source>
</evidence>
<evidence type="ECO:0000259" key="16">
    <source>
        <dbReference type="PROSITE" id="PS50016"/>
    </source>
</evidence>
<evidence type="ECO:0000256" key="11">
    <source>
        <dbReference type="ARBA" id="ARBA00023002"/>
    </source>
</evidence>
<evidence type="ECO:0000256" key="14">
    <source>
        <dbReference type="ARBA" id="ARBA00048734"/>
    </source>
</evidence>
<dbReference type="Gene3D" id="2.60.120.650">
    <property type="entry name" value="Cupin"/>
    <property type="match status" value="1"/>
</dbReference>
<dbReference type="GO" id="GO:0003677">
    <property type="term" value="F:DNA binding"/>
    <property type="evidence" value="ECO:0007669"/>
    <property type="project" value="InterPro"/>
</dbReference>
<dbReference type="InterPro" id="IPR013083">
    <property type="entry name" value="Znf_RING/FYVE/PHD"/>
</dbReference>
<keyword evidence="13" id="KW-0539">Nucleus</keyword>
<feature type="domain" description="JmjN" evidence="18">
    <location>
        <begin position="14"/>
        <end position="55"/>
    </location>
</feature>
<dbReference type="FunFam" id="1.10.150.60:FF:000001">
    <property type="entry name" value="Putative lysine-specific demethylase 5b"/>
    <property type="match status" value="1"/>
</dbReference>
<dbReference type="FunFam" id="2.60.120.650:FF:000001">
    <property type="entry name" value="Putative lysine-specific demethylase 5b"/>
    <property type="match status" value="1"/>
</dbReference>
<dbReference type="Ensembl" id="ENSVURT00010001513.1">
    <property type="protein sequence ID" value="ENSVURP00010001325.1"/>
    <property type="gene ID" value="ENSVURG00010000632.1"/>
</dbReference>
<dbReference type="SMART" id="SM00501">
    <property type="entry name" value="BRIGHT"/>
    <property type="match status" value="1"/>
</dbReference>
<evidence type="ECO:0000256" key="12">
    <source>
        <dbReference type="ARBA" id="ARBA00023004"/>
    </source>
</evidence>
<dbReference type="EC" id="1.14.11.67" evidence="4"/>
<proteinExistence type="inferred from homology"/>
<comment type="similarity">
    <text evidence="3">Belongs to the JARID1 histone demethylase family.</text>
</comment>
<dbReference type="Pfam" id="PF02373">
    <property type="entry name" value="JmjC"/>
    <property type="match status" value="1"/>
</dbReference>
<dbReference type="InterPro" id="IPR003349">
    <property type="entry name" value="JmjN"/>
</dbReference>
<evidence type="ECO:0000256" key="1">
    <source>
        <dbReference type="ARBA" id="ARBA00001954"/>
    </source>
</evidence>
<evidence type="ECO:0000313" key="21">
    <source>
        <dbReference type="Proteomes" id="UP000314987"/>
    </source>
</evidence>
<dbReference type="Gene3D" id="3.30.40.10">
    <property type="entry name" value="Zinc/RING finger domain, C3HC4 (zinc finger)"/>
    <property type="match status" value="1"/>
</dbReference>
<evidence type="ECO:0000256" key="3">
    <source>
        <dbReference type="ARBA" id="ARBA00006801"/>
    </source>
</evidence>
<keyword evidence="6" id="KW-0677">Repeat</keyword>
<dbReference type="Pfam" id="PF02375">
    <property type="entry name" value="JmjN"/>
    <property type="match status" value="1"/>
</dbReference>
<dbReference type="Gene3D" id="1.10.150.60">
    <property type="entry name" value="ARID DNA-binding domain"/>
    <property type="match status" value="1"/>
</dbReference>
<dbReference type="InterPro" id="IPR013637">
    <property type="entry name" value="Lys_sp_deMease-like_dom"/>
</dbReference>
<feature type="domain" description="JmjC" evidence="19">
    <location>
        <begin position="355"/>
        <end position="521"/>
    </location>
</feature>
<dbReference type="SMART" id="SM00558">
    <property type="entry name" value="JmjC"/>
    <property type="match status" value="1"/>
</dbReference>
<dbReference type="SMART" id="SM00545">
    <property type="entry name" value="JmjN"/>
    <property type="match status" value="1"/>
</dbReference>
<dbReference type="PROSITE" id="PS51183">
    <property type="entry name" value="JMJN"/>
    <property type="match status" value="1"/>
</dbReference>
<keyword evidence="21" id="KW-1185">Reference proteome</keyword>
<dbReference type="PANTHER" id="PTHR10694">
    <property type="entry name" value="LYSINE-SPECIFIC DEMETHYLASE"/>
    <property type="match status" value="1"/>
</dbReference>
<dbReference type="GeneTree" id="ENSGT00940000164196"/>
<evidence type="ECO:0000256" key="15">
    <source>
        <dbReference type="PROSITE-ProRule" id="PRU00146"/>
    </source>
</evidence>
<evidence type="ECO:0000256" key="13">
    <source>
        <dbReference type="ARBA" id="ARBA00023242"/>
    </source>
</evidence>
<keyword evidence="9" id="KW-0156">Chromatin regulator</keyword>
<gene>
    <name evidence="20" type="primary">LOC114049235</name>
</gene>
<dbReference type="Proteomes" id="UP000314987">
    <property type="component" value="Unassembled WGS sequence"/>
</dbReference>
<dbReference type="AlphaFoldDB" id="A0A4X2JWA7"/>
<evidence type="ECO:0000256" key="9">
    <source>
        <dbReference type="ARBA" id="ARBA00022853"/>
    </source>
</evidence>
<dbReference type="SUPFAM" id="SSF51197">
    <property type="entry name" value="Clavaminate synthase-like"/>
    <property type="match status" value="1"/>
</dbReference>
<feature type="domain" description="PHD-type" evidence="16">
    <location>
        <begin position="211"/>
        <end position="261"/>
    </location>
</feature>
<dbReference type="GO" id="GO:0005654">
    <property type="term" value="C:nucleoplasm"/>
    <property type="evidence" value="ECO:0007669"/>
    <property type="project" value="UniProtKB-ARBA"/>
</dbReference>
<dbReference type="FunFam" id="2.60.120.650:FF:000035">
    <property type="entry name" value="PHD transcription factor Rum1"/>
    <property type="match status" value="1"/>
</dbReference>
<keyword evidence="8" id="KW-0862">Zinc</keyword>
<evidence type="ECO:0000256" key="2">
    <source>
        <dbReference type="ARBA" id="ARBA00004123"/>
    </source>
</evidence>
<dbReference type="PROSITE" id="PS50016">
    <property type="entry name" value="ZF_PHD_2"/>
    <property type="match status" value="1"/>
</dbReference>
<comment type="subcellular location">
    <subcellularLocation>
        <location evidence="2">Nucleus</location>
    </subcellularLocation>
</comment>
<protein>
    <recommendedName>
        <fullName evidence="4">[histone H3]-trimethyl-L-lysine(4) demethylase</fullName>
        <ecNumber evidence="4">1.14.11.67</ecNumber>
    </recommendedName>
</protein>
<dbReference type="GO" id="GO:0008270">
    <property type="term" value="F:zinc ion binding"/>
    <property type="evidence" value="ECO:0007669"/>
    <property type="project" value="UniProtKB-KW"/>
</dbReference>
<dbReference type="PROSITE" id="PS51011">
    <property type="entry name" value="ARID"/>
    <property type="match status" value="1"/>
</dbReference>
<sequence length="943" mass="107945">MEAGPEDFVPPPECPVFEPTWAEFQDPLGYIAKIRPIAEKSGICKIRPPADWQPPFAVEVDNFRFTPRIQRLNELEAQTRVKLNYLDQIAKFWEIQGSSLKIPNVERRILDLHSLSKIVVEEGGYEAISKDRRWARVAQRLNYPAGKNIGSLLRCHYERIIYPYEMYQSGANLVVKKRGRERIAITITWGSRLAWLVGVFPFWFLSSQIDSYACRLCARGDEDDKLLLCDGCDDNYHIFCLLPPLPEIPKGVWRCPKCVMAECKRPPEAFGFEQATREYTLQSFGEMADTFKSDYFNMPVHMVPTELVEREFWRLVNSIEEDVTVEYGADIHSKEFGSGFPINDSKKHLSHEEEEYAASGWNLNVMPVLEQSVLCHINADISGMKVPWLYVGMVFSAFCWHIEDHWSYSINYLHWGEPKTWYGVPSFAAEHLEEVMKKLTPELFDSQPDLLHQLVTLMNPNTLMSHGVPVVRTNQCAGEFVITFPRAYHSGFNQGYNFAEAVNFCTADWLPAGRQCIEHYRRLRRYCVFSHEELICKMAASPEKLDLNLAAAVHKEMFIMVQEERRLRKGITEAEREAFELLPDDERQCAKCKTTCFLSALACYDCPDGLVCLSHIDDLCKCPRSKQYLRYRYTLDELPAMLHKLKIRAESFDTWAGKVRVALDISPFSGLEELRALESEARERHFPHSELLQQLKNCLSEAEKCISQALGLVSIQEQRVDLPRLTLEELQAFIEQMSSLPCAMHQIGDVKSVLERAEAFRVEAQKALAELPASLPLLPGLLERAQQLGIEVPEAKQLRRQMQQCYWLDEVRRTLVPPAQRGTLAVMRRLLALGANVAPSPAVDKARTELQELLNIAERWEEKAHLCLEARYNLPPPLSHVSLSSIIHEAENIPVHLPNILALKDALAKARAWIADVDEIQVRTVAVFYWGTLVISLPFSVSY</sequence>
<keyword evidence="7 15" id="KW-0863">Zinc-finger</keyword>
<feature type="domain" description="ARID" evidence="17">
    <location>
        <begin position="79"/>
        <end position="169"/>
    </location>
</feature>
<dbReference type="InterPro" id="IPR019786">
    <property type="entry name" value="Zinc_finger_PHD-type_CS"/>
</dbReference>
<dbReference type="InterPro" id="IPR003347">
    <property type="entry name" value="JmjC_dom"/>
</dbReference>
<dbReference type="Pfam" id="PF01388">
    <property type="entry name" value="ARID"/>
    <property type="match status" value="1"/>
</dbReference>
<evidence type="ECO:0000259" key="17">
    <source>
        <dbReference type="PROSITE" id="PS51011"/>
    </source>
</evidence>
<dbReference type="Pfam" id="PF08429">
    <property type="entry name" value="PLU-1"/>
    <property type="match status" value="1"/>
</dbReference>
<dbReference type="InterPro" id="IPR036431">
    <property type="entry name" value="ARID_dom_sf"/>
</dbReference>
<dbReference type="PROSITE" id="PS51184">
    <property type="entry name" value="JMJC"/>
    <property type="match status" value="1"/>
</dbReference>
<dbReference type="InterPro" id="IPR048615">
    <property type="entry name" value="KDM5_C-hel"/>
</dbReference>
<dbReference type="GO" id="GO:0034647">
    <property type="term" value="F:histone H3K4me/H3K4me2/H3K4me3 demethylase activity"/>
    <property type="evidence" value="ECO:0007669"/>
    <property type="project" value="UniProtKB-EC"/>
</dbReference>
<dbReference type="InterPro" id="IPR011011">
    <property type="entry name" value="Znf_FYVE_PHD"/>
</dbReference>
<keyword evidence="11" id="KW-0560">Oxidoreductase</keyword>
<dbReference type="SUPFAM" id="SSF57903">
    <property type="entry name" value="FYVE/PHD zinc finger"/>
    <property type="match status" value="1"/>
</dbReference>
<dbReference type="SMART" id="SM00249">
    <property type="entry name" value="PHD"/>
    <property type="match status" value="1"/>
</dbReference>
<evidence type="ECO:0000259" key="18">
    <source>
        <dbReference type="PROSITE" id="PS51183"/>
    </source>
</evidence>
<keyword evidence="5" id="KW-0479">Metal-binding</keyword>
<dbReference type="GO" id="GO:0006355">
    <property type="term" value="P:regulation of DNA-templated transcription"/>
    <property type="evidence" value="ECO:0007669"/>
    <property type="project" value="TreeGrafter"/>
</dbReference>
<reference evidence="20" key="2">
    <citation type="submission" date="2025-08" db="UniProtKB">
        <authorList>
            <consortium name="Ensembl"/>
        </authorList>
    </citation>
    <scope>IDENTIFICATION</scope>
</reference>
<keyword evidence="10" id="KW-0223">Dioxygenase</keyword>
<comment type="catalytic activity">
    <reaction evidence="14">
        <text>N(6),N(6),N(6)-trimethyl-L-lysyl(4)-[histone H3] + 3 2-oxoglutarate + 3 O2 = L-lysyl(4)-[histone H3] + 3 formaldehyde + 3 succinate + 3 CO2</text>
        <dbReference type="Rhea" id="RHEA:60208"/>
        <dbReference type="Rhea" id="RHEA-COMP:15537"/>
        <dbReference type="Rhea" id="RHEA-COMP:15547"/>
        <dbReference type="ChEBI" id="CHEBI:15379"/>
        <dbReference type="ChEBI" id="CHEBI:16526"/>
        <dbReference type="ChEBI" id="CHEBI:16810"/>
        <dbReference type="ChEBI" id="CHEBI:16842"/>
        <dbReference type="ChEBI" id="CHEBI:29969"/>
        <dbReference type="ChEBI" id="CHEBI:30031"/>
        <dbReference type="ChEBI" id="CHEBI:61961"/>
        <dbReference type="EC" id="1.14.11.67"/>
    </reaction>
</comment>
<evidence type="ECO:0000259" key="19">
    <source>
        <dbReference type="PROSITE" id="PS51184"/>
    </source>
</evidence>
<name>A0A4X2JWA7_VOMUR</name>
<dbReference type="GO" id="GO:0000785">
    <property type="term" value="C:chromatin"/>
    <property type="evidence" value="ECO:0007669"/>
    <property type="project" value="TreeGrafter"/>
</dbReference>
<dbReference type="Pfam" id="PF00628">
    <property type="entry name" value="PHD"/>
    <property type="match status" value="1"/>
</dbReference>
<dbReference type="PROSITE" id="PS01359">
    <property type="entry name" value="ZF_PHD_1"/>
    <property type="match status" value="1"/>
</dbReference>
<organism evidence="20 21">
    <name type="scientific">Vombatus ursinus</name>
    <name type="common">Common wombat</name>
    <dbReference type="NCBI Taxonomy" id="29139"/>
    <lineage>
        <taxon>Eukaryota</taxon>
        <taxon>Metazoa</taxon>
        <taxon>Chordata</taxon>
        <taxon>Craniata</taxon>
        <taxon>Vertebrata</taxon>
        <taxon>Euteleostomi</taxon>
        <taxon>Mammalia</taxon>
        <taxon>Metatheria</taxon>
        <taxon>Diprotodontia</taxon>
        <taxon>Vombatidae</taxon>
        <taxon>Vombatus</taxon>
    </lineage>
</organism>
<dbReference type="InterPro" id="IPR001965">
    <property type="entry name" value="Znf_PHD"/>
</dbReference>
<evidence type="ECO:0000256" key="5">
    <source>
        <dbReference type="ARBA" id="ARBA00022723"/>
    </source>
</evidence>
<reference evidence="21" key="1">
    <citation type="submission" date="2018-12" db="EMBL/GenBank/DDBJ databases">
        <authorList>
            <person name="Yazar S."/>
        </authorList>
    </citation>
    <scope>NUCLEOTIDE SEQUENCE [LARGE SCALE GENOMIC DNA]</scope>
</reference>
<dbReference type="Pfam" id="PF21323">
    <property type="entry name" value="KDM5_C-hel"/>
    <property type="match status" value="1"/>
</dbReference>
<evidence type="ECO:0000313" key="20">
    <source>
        <dbReference type="Ensembl" id="ENSVURP00010001325.1"/>
    </source>
</evidence>
<comment type="cofactor">
    <cofactor evidence="1">
        <name>Fe(2+)</name>
        <dbReference type="ChEBI" id="CHEBI:29033"/>
    </cofactor>
</comment>
<dbReference type="Pfam" id="PF02928">
    <property type="entry name" value="zf-C5HC2"/>
    <property type="match status" value="1"/>
</dbReference>
<dbReference type="SMART" id="SM01014">
    <property type="entry name" value="ARID"/>
    <property type="match status" value="1"/>
</dbReference>
<evidence type="ECO:0000256" key="8">
    <source>
        <dbReference type="ARBA" id="ARBA00022833"/>
    </source>
</evidence>
<dbReference type="InterPro" id="IPR004198">
    <property type="entry name" value="Znf_C5HC2"/>
</dbReference>
<dbReference type="CDD" id="cd16875">
    <property type="entry name" value="ARID_KDM5C_5D"/>
    <property type="match status" value="1"/>
</dbReference>
<evidence type="ECO:0000256" key="4">
    <source>
        <dbReference type="ARBA" id="ARBA00012902"/>
    </source>
</evidence>
<evidence type="ECO:0000256" key="10">
    <source>
        <dbReference type="ARBA" id="ARBA00022964"/>
    </source>
</evidence>
<reference evidence="20" key="3">
    <citation type="submission" date="2025-09" db="UniProtKB">
        <authorList>
            <consortium name="Ensembl"/>
        </authorList>
    </citation>
    <scope>IDENTIFICATION</scope>
</reference>
<dbReference type="InterPro" id="IPR019787">
    <property type="entry name" value="Znf_PHD-finger"/>
</dbReference>
<dbReference type="SUPFAM" id="SSF46774">
    <property type="entry name" value="ARID-like"/>
    <property type="match status" value="1"/>
</dbReference>
<evidence type="ECO:0000256" key="7">
    <source>
        <dbReference type="ARBA" id="ARBA00022771"/>
    </source>
</evidence>
<keyword evidence="12" id="KW-0408">Iron</keyword>
<dbReference type="PANTHER" id="PTHR10694:SF43">
    <property type="entry name" value="LYSINE-SPECIFIC DEMETHYLASE 5C"/>
    <property type="match status" value="1"/>
</dbReference>
<accession>A0A4X2JWA7</accession>